<name>A0ABY4FKH2_9MICO</name>
<protein>
    <submittedName>
        <fullName evidence="4">Transporter substrate-binding domain-containing protein</fullName>
    </submittedName>
</protein>
<dbReference type="SUPFAM" id="SSF53850">
    <property type="entry name" value="Periplasmic binding protein-like II"/>
    <property type="match status" value="1"/>
</dbReference>
<evidence type="ECO:0000313" key="5">
    <source>
        <dbReference type="Proteomes" id="UP000831786"/>
    </source>
</evidence>
<dbReference type="SMART" id="SM00062">
    <property type="entry name" value="PBPb"/>
    <property type="match status" value="1"/>
</dbReference>
<sequence length="286" mass="29835">MKYRLIRTAALGAAAALLLAGCSTAAEEASGAVSEDCVPVHEGIETITPGVLTVAHYDYPPFAYMEEGEFVGIEGEIIAKIAEMECLDLELVPGDSSAMITSVQTGRADTTLGSWYRTAERAEVVRLSEPVVTSPLSIVSTSGISTVDELAELDAVGAGQALVGIEELQGLLGAKLKLYSTNDAEFADFQSGRIEGAVLGLGAAVTLMELYPVEGATVEPIEPDERLSATVNVGQTNFPVNLENDALGEAIDADIAALREDGTIAELAEQYGFPASIAEPGEANLL</sequence>
<dbReference type="PROSITE" id="PS51257">
    <property type="entry name" value="PROKAR_LIPOPROTEIN"/>
    <property type="match status" value="1"/>
</dbReference>
<dbReference type="RefSeq" id="WP_244725995.1">
    <property type="nucleotide sequence ID" value="NZ_CP095045.1"/>
</dbReference>
<dbReference type="Pfam" id="PF00497">
    <property type="entry name" value="SBP_bac_3"/>
    <property type="match status" value="1"/>
</dbReference>
<gene>
    <name evidence="4" type="ORF">MUN78_09385</name>
</gene>
<reference evidence="4 5" key="1">
    <citation type="submission" date="2022-04" db="EMBL/GenBank/DDBJ databases">
        <title>Leucobacter sp. isolated from rhizosphere of garlic.</title>
        <authorList>
            <person name="Won M."/>
            <person name="Lee C.-M."/>
            <person name="Woen H.-Y."/>
            <person name="Kwon S.-W."/>
        </authorList>
    </citation>
    <scope>NUCLEOTIDE SEQUENCE [LARGE SCALE GENOMIC DNA]</scope>
    <source>
        <strain evidence="4 5">H21R-40</strain>
    </source>
</reference>
<evidence type="ECO:0000256" key="2">
    <source>
        <dbReference type="SAM" id="SignalP"/>
    </source>
</evidence>
<evidence type="ECO:0000259" key="3">
    <source>
        <dbReference type="SMART" id="SM00062"/>
    </source>
</evidence>
<feature type="chain" id="PRO_5047233180" evidence="2">
    <location>
        <begin position="26"/>
        <end position="286"/>
    </location>
</feature>
<accession>A0ABY4FKH2</accession>
<dbReference type="PANTHER" id="PTHR35936">
    <property type="entry name" value="MEMBRANE-BOUND LYTIC MUREIN TRANSGLYCOSYLASE F"/>
    <property type="match status" value="1"/>
</dbReference>
<evidence type="ECO:0000256" key="1">
    <source>
        <dbReference type="ARBA" id="ARBA00022729"/>
    </source>
</evidence>
<dbReference type="Proteomes" id="UP000831786">
    <property type="component" value="Chromosome"/>
</dbReference>
<dbReference type="InterPro" id="IPR001638">
    <property type="entry name" value="Solute-binding_3/MltF_N"/>
</dbReference>
<feature type="signal peptide" evidence="2">
    <location>
        <begin position="1"/>
        <end position="25"/>
    </location>
</feature>
<feature type="domain" description="Solute-binding protein family 3/N-terminal" evidence="3">
    <location>
        <begin position="51"/>
        <end position="275"/>
    </location>
</feature>
<dbReference type="PANTHER" id="PTHR35936:SF17">
    <property type="entry name" value="ARGININE-BINDING EXTRACELLULAR PROTEIN ARTP"/>
    <property type="match status" value="1"/>
</dbReference>
<proteinExistence type="predicted"/>
<evidence type="ECO:0000313" key="4">
    <source>
        <dbReference type="EMBL" id="UOQ55916.1"/>
    </source>
</evidence>
<dbReference type="EMBL" id="CP095045">
    <property type="protein sequence ID" value="UOQ55916.1"/>
    <property type="molecule type" value="Genomic_DNA"/>
</dbReference>
<dbReference type="CDD" id="cd13530">
    <property type="entry name" value="PBP2_peptides_like"/>
    <property type="match status" value="1"/>
</dbReference>
<keyword evidence="5" id="KW-1185">Reference proteome</keyword>
<organism evidence="4 5">
    <name type="scientific">Leucobacter allii</name>
    <dbReference type="NCBI Taxonomy" id="2932247"/>
    <lineage>
        <taxon>Bacteria</taxon>
        <taxon>Bacillati</taxon>
        <taxon>Actinomycetota</taxon>
        <taxon>Actinomycetes</taxon>
        <taxon>Micrococcales</taxon>
        <taxon>Microbacteriaceae</taxon>
        <taxon>Leucobacter</taxon>
    </lineage>
</organism>
<dbReference type="Gene3D" id="3.40.190.10">
    <property type="entry name" value="Periplasmic binding protein-like II"/>
    <property type="match status" value="2"/>
</dbReference>
<keyword evidence="1 2" id="KW-0732">Signal</keyword>